<dbReference type="AlphaFoldDB" id="A0A9X6Z5H0"/>
<protein>
    <submittedName>
        <fullName evidence="1">Uncharacterized protein</fullName>
    </submittedName>
</protein>
<evidence type="ECO:0000313" key="2">
    <source>
        <dbReference type="Proteomes" id="UP000220397"/>
    </source>
</evidence>
<dbReference type="RefSeq" id="WP_098368772.1">
    <property type="nucleotide sequence ID" value="NZ_JARSYC010000018.1"/>
</dbReference>
<sequence>MECNEKELNTLLVTWESFIGKTAKRIGENHGYSVECSTQEVLPQAVIQEIYRRIWKDYAIKDVHIVSFHCETCEENDKNSPFHMDTNSVLDPKENDLSHWEPNRLQEMKTHVEEIEESIKDIIPYPDAEDRNRAFKVYNVLYRIKDNRGYYSFVQIDKDFYSRMRELQIPKIEELLNDAEDLYEVIPDLKQGYMHPTDKPGNTKQTPY</sequence>
<comment type="caution">
    <text evidence="1">The sequence shown here is derived from an EMBL/GenBank/DDBJ whole genome shotgun (WGS) entry which is preliminary data.</text>
</comment>
<evidence type="ECO:0000313" key="1">
    <source>
        <dbReference type="EMBL" id="PFB07899.1"/>
    </source>
</evidence>
<reference evidence="1 2" key="1">
    <citation type="submission" date="2017-09" db="EMBL/GenBank/DDBJ databases">
        <title>Large-scale bioinformatics analysis of Bacillus genomes uncovers conserved roles of natural products in bacterial physiology.</title>
        <authorList>
            <consortium name="Agbiome Team Llc"/>
            <person name="Bleich R.M."/>
            <person name="Kirk G.J."/>
            <person name="Santa Maria K.C."/>
            <person name="Allen S.E."/>
            <person name="Farag S."/>
            <person name="Shank E.A."/>
            <person name="Bowers A."/>
        </authorList>
    </citation>
    <scope>NUCLEOTIDE SEQUENCE [LARGE SCALE GENOMIC DNA]</scope>
    <source>
        <strain evidence="1 2">AFS015413</strain>
    </source>
</reference>
<proteinExistence type="predicted"/>
<dbReference type="EMBL" id="NTUS01000026">
    <property type="protein sequence ID" value="PFB07899.1"/>
    <property type="molecule type" value="Genomic_DNA"/>
</dbReference>
<name>A0A9X6Z5H0_BACTU</name>
<organism evidence="1 2">
    <name type="scientific">Bacillus thuringiensis</name>
    <dbReference type="NCBI Taxonomy" id="1428"/>
    <lineage>
        <taxon>Bacteria</taxon>
        <taxon>Bacillati</taxon>
        <taxon>Bacillota</taxon>
        <taxon>Bacilli</taxon>
        <taxon>Bacillales</taxon>
        <taxon>Bacillaceae</taxon>
        <taxon>Bacillus</taxon>
        <taxon>Bacillus cereus group</taxon>
    </lineage>
</organism>
<gene>
    <name evidence="1" type="ORF">CN398_09180</name>
</gene>
<accession>A0A9X6Z5H0</accession>
<dbReference type="Proteomes" id="UP000220397">
    <property type="component" value="Unassembled WGS sequence"/>
</dbReference>